<sequence length="80" mass="8285">MTTGWAVGYVIAIAVVLVVVALVVPILLLAKSIGDQAATINESLTESVRNTAALTQLTTTIEHAEVITAGLNRGRTRLGG</sequence>
<dbReference type="Proteomes" id="UP000612585">
    <property type="component" value="Unassembled WGS sequence"/>
</dbReference>
<name>A0A8J3Z3T9_9ACTN</name>
<feature type="transmembrane region" description="Helical" evidence="1">
    <location>
        <begin position="6"/>
        <end position="30"/>
    </location>
</feature>
<gene>
    <name evidence="2" type="ORF">Vau01_045170</name>
</gene>
<dbReference type="RefSeq" id="WP_203996012.1">
    <property type="nucleotide sequence ID" value="NZ_BOPG01000027.1"/>
</dbReference>
<keyword evidence="1" id="KW-0812">Transmembrane</keyword>
<dbReference type="EMBL" id="BOPG01000027">
    <property type="protein sequence ID" value="GIJ57001.1"/>
    <property type="molecule type" value="Genomic_DNA"/>
</dbReference>
<comment type="caution">
    <text evidence="2">The sequence shown here is derived from an EMBL/GenBank/DDBJ whole genome shotgun (WGS) entry which is preliminary data.</text>
</comment>
<keyword evidence="1" id="KW-1133">Transmembrane helix</keyword>
<protein>
    <submittedName>
        <fullName evidence="2">Uncharacterized protein</fullName>
    </submittedName>
</protein>
<evidence type="ECO:0000256" key="1">
    <source>
        <dbReference type="SAM" id="Phobius"/>
    </source>
</evidence>
<evidence type="ECO:0000313" key="2">
    <source>
        <dbReference type="EMBL" id="GIJ57001.1"/>
    </source>
</evidence>
<proteinExistence type="predicted"/>
<keyword evidence="1" id="KW-0472">Membrane</keyword>
<dbReference type="AlphaFoldDB" id="A0A8J3Z3T9"/>
<reference evidence="2" key="1">
    <citation type="submission" date="2021-01" db="EMBL/GenBank/DDBJ databases">
        <title>Whole genome shotgun sequence of Virgisporangium aurantiacum NBRC 16421.</title>
        <authorList>
            <person name="Komaki H."/>
            <person name="Tamura T."/>
        </authorList>
    </citation>
    <scope>NUCLEOTIDE SEQUENCE</scope>
    <source>
        <strain evidence="2">NBRC 16421</strain>
    </source>
</reference>
<organism evidence="2 3">
    <name type="scientific">Virgisporangium aurantiacum</name>
    <dbReference type="NCBI Taxonomy" id="175570"/>
    <lineage>
        <taxon>Bacteria</taxon>
        <taxon>Bacillati</taxon>
        <taxon>Actinomycetota</taxon>
        <taxon>Actinomycetes</taxon>
        <taxon>Micromonosporales</taxon>
        <taxon>Micromonosporaceae</taxon>
        <taxon>Virgisporangium</taxon>
    </lineage>
</organism>
<accession>A0A8J3Z3T9</accession>
<evidence type="ECO:0000313" key="3">
    <source>
        <dbReference type="Proteomes" id="UP000612585"/>
    </source>
</evidence>
<keyword evidence="3" id="KW-1185">Reference proteome</keyword>